<evidence type="ECO:0000256" key="2">
    <source>
        <dbReference type="ARBA" id="ARBA00022840"/>
    </source>
</evidence>
<dbReference type="AlphaFoldDB" id="A0A2V2Z0N6"/>
<reference evidence="4 5" key="1">
    <citation type="submission" date="2018-05" db="EMBL/GenBank/DDBJ databases">
        <title>Genomic Encyclopedia of Type Strains, Phase III (KMG-III): the genomes of soil and plant-associated and newly described type strains.</title>
        <authorList>
            <person name="Whitman W."/>
        </authorList>
    </citation>
    <scope>NUCLEOTIDE SEQUENCE [LARGE SCALE GENOMIC DNA]</scope>
    <source>
        <strain evidence="4 5">CECT 5696</strain>
    </source>
</reference>
<dbReference type="PROSITE" id="PS00211">
    <property type="entry name" value="ABC_TRANSPORTER_1"/>
    <property type="match status" value="1"/>
</dbReference>
<dbReference type="InterPro" id="IPR003593">
    <property type="entry name" value="AAA+_ATPase"/>
</dbReference>
<sequence>MGVSKHSFILEWSEPTMGAPLQNSHPPAIVLQDVSRSFNHRTIINNVSLTVQQGELFGLLGPSGSGKTTLIKLMTGIDRTDSGTAHMFGVTLPKLEMLHRFGYMAQSDALYMELSGRQNMAFFGKLYGLKRAALQQRMEEAAGLVDLTDHLNKPVGAYSGGMKRRLSLAIALMHRPSLLVLDEPTVGIDPVLRRSIWQELKQLTEQGTTIIVTTHVMDEAEKCDRLGLIREGRFIAVDSPANLLAQTGCSSIEEAFIALGTRMEGGAVS</sequence>
<feature type="domain" description="ABC transporter" evidence="3">
    <location>
        <begin position="29"/>
        <end position="256"/>
    </location>
</feature>
<dbReference type="GO" id="GO:0005524">
    <property type="term" value="F:ATP binding"/>
    <property type="evidence" value="ECO:0007669"/>
    <property type="project" value="UniProtKB-KW"/>
</dbReference>
<evidence type="ECO:0000313" key="5">
    <source>
        <dbReference type="Proteomes" id="UP000246635"/>
    </source>
</evidence>
<keyword evidence="2 4" id="KW-0067">ATP-binding</keyword>
<dbReference type="InterPro" id="IPR003439">
    <property type="entry name" value="ABC_transporter-like_ATP-bd"/>
</dbReference>
<proteinExistence type="predicted"/>
<dbReference type="InterPro" id="IPR017871">
    <property type="entry name" value="ABC_transporter-like_CS"/>
</dbReference>
<evidence type="ECO:0000259" key="3">
    <source>
        <dbReference type="PROSITE" id="PS50893"/>
    </source>
</evidence>
<evidence type="ECO:0000256" key="1">
    <source>
        <dbReference type="ARBA" id="ARBA00022741"/>
    </source>
</evidence>
<dbReference type="Pfam" id="PF00005">
    <property type="entry name" value="ABC_tran"/>
    <property type="match status" value="1"/>
</dbReference>
<dbReference type="GO" id="GO:0016887">
    <property type="term" value="F:ATP hydrolysis activity"/>
    <property type="evidence" value="ECO:0007669"/>
    <property type="project" value="InterPro"/>
</dbReference>
<dbReference type="PANTHER" id="PTHR43038:SF3">
    <property type="entry name" value="ABC TRANSPORTER G FAMILY MEMBER 20 ISOFORM X1"/>
    <property type="match status" value="1"/>
</dbReference>
<name>A0A2V2Z0N6_9BACL</name>
<dbReference type="SMART" id="SM00382">
    <property type="entry name" value="AAA"/>
    <property type="match status" value="1"/>
</dbReference>
<accession>A0A2V2Z0N6</accession>
<dbReference type="EMBL" id="QGTQ01000003">
    <property type="protein sequence ID" value="PWW06139.1"/>
    <property type="molecule type" value="Genomic_DNA"/>
</dbReference>
<protein>
    <submittedName>
        <fullName evidence="4">ABC-2 type transport system ATP-binding protein</fullName>
    </submittedName>
</protein>
<evidence type="ECO:0000313" key="4">
    <source>
        <dbReference type="EMBL" id="PWW06139.1"/>
    </source>
</evidence>
<dbReference type="Gene3D" id="3.40.50.300">
    <property type="entry name" value="P-loop containing nucleotide triphosphate hydrolases"/>
    <property type="match status" value="1"/>
</dbReference>
<dbReference type="SUPFAM" id="SSF52540">
    <property type="entry name" value="P-loop containing nucleoside triphosphate hydrolases"/>
    <property type="match status" value="1"/>
</dbReference>
<dbReference type="PANTHER" id="PTHR43038">
    <property type="entry name" value="ATP-BINDING CASSETTE, SUB-FAMILY H, MEMBER 1"/>
    <property type="match status" value="1"/>
</dbReference>
<dbReference type="InterPro" id="IPR027417">
    <property type="entry name" value="P-loop_NTPase"/>
</dbReference>
<gene>
    <name evidence="4" type="ORF">DFQ01_10340</name>
</gene>
<comment type="caution">
    <text evidence="4">The sequence shown here is derived from an EMBL/GenBank/DDBJ whole genome shotgun (WGS) entry which is preliminary data.</text>
</comment>
<dbReference type="Proteomes" id="UP000246635">
    <property type="component" value="Unassembled WGS sequence"/>
</dbReference>
<organism evidence="4 5">
    <name type="scientific">Paenibacillus cellulosilyticus</name>
    <dbReference type="NCBI Taxonomy" id="375489"/>
    <lineage>
        <taxon>Bacteria</taxon>
        <taxon>Bacillati</taxon>
        <taxon>Bacillota</taxon>
        <taxon>Bacilli</taxon>
        <taxon>Bacillales</taxon>
        <taxon>Paenibacillaceae</taxon>
        <taxon>Paenibacillus</taxon>
    </lineage>
</organism>
<keyword evidence="5" id="KW-1185">Reference proteome</keyword>
<dbReference type="PROSITE" id="PS50893">
    <property type="entry name" value="ABC_TRANSPORTER_2"/>
    <property type="match status" value="1"/>
</dbReference>
<keyword evidence="1" id="KW-0547">Nucleotide-binding</keyword>